<comment type="caution">
    <text evidence="1">The sequence shown here is derived from an EMBL/GenBank/DDBJ whole genome shotgun (WGS) entry which is preliminary data.</text>
</comment>
<proteinExistence type="predicted"/>
<keyword evidence="2" id="KW-1185">Reference proteome</keyword>
<accession>A0A9W6XJF3</accession>
<evidence type="ECO:0000313" key="1">
    <source>
        <dbReference type="EMBL" id="GMF40604.1"/>
    </source>
</evidence>
<dbReference type="PANTHER" id="PTHR10492">
    <property type="match status" value="1"/>
</dbReference>
<dbReference type="AlphaFoldDB" id="A0A9W6XJF3"/>
<name>A0A9W6XJF3_9STRA</name>
<dbReference type="PANTHER" id="PTHR10492:SF57">
    <property type="entry name" value="ATP-DEPENDENT DNA HELICASE"/>
    <property type="match status" value="1"/>
</dbReference>
<dbReference type="Proteomes" id="UP001165121">
    <property type="component" value="Unassembled WGS sequence"/>
</dbReference>
<protein>
    <submittedName>
        <fullName evidence="1">Unnamed protein product</fullName>
    </submittedName>
</protein>
<dbReference type="OrthoDB" id="10058710at2759"/>
<gene>
    <name evidence="1" type="ORF">Pfra01_001251900</name>
</gene>
<organism evidence="1 2">
    <name type="scientific">Phytophthora fragariaefolia</name>
    <dbReference type="NCBI Taxonomy" id="1490495"/>
    <lineage>
        <taxon>Eukaryota</taxon>
        <taxon>Sar</taxon>
        <taxon>Stramenopiles</taxon>
        <taxon>Oomycota</taxon>
        <taxon>Peronosporomycetes</taxon>
        <taxon>Peronosporales</taxon>
        <taxon>Peronosporaceae</taxon>
        <taxon>Phytophthora</taxon>
    </lineage>
</organism>
<dbReference type="EMBL" id="BSXT01001260">
    <property type="protein sequence ID" value="GMF40604.1"/>
    <property type="molecule type" value="Genomic_DNA"/>
</dbReference>
<reference evidence="1" key="1">
    <citation type="submission" date="2023-04" db="EMBL/GenBank/DDBJ databases">
        <title>Phytophthora fragariaefolia NBRC 109709.</title>
        <authorList>
            <person name="Ichikawa N."/>
            <person name="Sato H."/>
            <person name="Tonouchi N."/>
        </authorList>
    </citation>
    <scope>NUCLEOTIDE SEQUENCE</scope>
    <source>
        <strain evidence="1">NBRC 109709</strain>
    </source>
</reference>
<evidence type="ECO:0000313" key="2">
    <source>
        <dbReference type="Proteomes" id="UP001165121"/>
    </source>
</evidence>
<sequence length="421" mass="47161">MQNLSEPRTYNLSTISEVGVAMVEDRVATVGWQEPEEIRAELYHRISDALLNEETITLDEGGVLVSEYDRASGTVVHPDRRSGGSLEHTQILPEVHGYHAETAQDRPEIAACVLQQKVPGAIIDKLVSAEGSDKEVNPDLYKTVMACMMHGPCVLIFKHRQYDNETVNQWAVPYNPYLCQKYDYHINVEVCTTIGAIKFLYKYVYKGSDRAVLTIEAVRDPSEPRSEPNEILRFLNARYISPVEVAMRLLTYQIQGKTHAVTTLTVHLEGGQMVVFQQYDDPDRMLGRAGSTMLTSFVELCASTEPEDEIAKTMFCNDAFRVSGEWLGVDCVHVRGIYFPDVVPAATGICHNVGILTSLCGSRTMESVYDELARDFAYTYRNIEGQTKEDMITFHTLKNLNDLLQISGQAVAGFDLPQLSD</sequence>